<evidence type="ECO:0008006" key="5">
    <source>
        <dbReference type="Google" id="ProtNLM"/>
    </source>
</evidence>
<dbReference type="EMBL" id="CP024608">
    <property type="protein sequence ID" value="ATQ77304.1"/>
    <property type="molecule type" value="Genomic_DNA"/>
</dbReference>
<feature type="compositionally biased region" description="Low complexity" evidence="1">
    <location>
        <begin position="34"/>
        <end position="52"/>
    </location>
</feature>
<sequence length="300" mass="31110">MSGTTVTAAILGAVALISASFWMAHDKPAAPVPARSNTAAPAAAGTTTGRAPSALAASQPVTGDVCLPPLREAPGPSRDEQVRTTIRTVLARNMDVLALAGLSQRGDEGAALALFQQVRPCSNTTRYLDSMEFSIDDVSFIGAAGCRRLPAGLLANPINILIPAADAGSTAAKLLVLKNAPTVAAVQQAVGAASARDIAALLATAERYGKDAASAGSASAAAWLAQAYLTGTFGSKREQAAYAITYEMNQALQGEENRSRLRYLYGRMSGTDLTGVRSMLDRCRARKEAEASSVLISPFR</sequence>
<keyword evidence="2" id="KW-0732">Signal</keyword>
<name>A0A2D2DQQ3_9BURK</name>
<feature type="region of interest" description="Disordered" evidence="1">
    <location>
        <begin position="30"/>
        <end position="52"/>
    </location>
</feature>
<protein>
    <recommendedName>
        <fullName evidence="5">SPOR domain-containing protein</fullName>
    </recommendedName>
</protein>
<evidence type="ECO:0000313" key="4">
    <source>
        <dbReference type="Proteomes" id="UP000229897"/>
    </source>
</evidence>
<dbReference type="Proteomes" id="UP000229897">
    <property type="component" value="Chromosome"/>
</dbReference>
<accession>A0A2D2DQQ3</accession>
<evidence type="ECO:0000256" key="1">
    <source>
        <dbReference type="SAM" id="MobiDB-lite"/>
    </source>
</evidence>
<proteinExistence type="predicted"/>
<dbReference type="AlphaFoldDB" id="A0A2D2DQQ3"/>
<evidence type="ECO:0000256" key="2">
    <source>
        <dbReference type="SAM" id="SignalP"/>
    </source>
</evidence>
<feature type="chain" id="PRO_5013709496" description="SPOR domain-containing protein" evidence="2">
    <location>
        <begin position="25"/>
        <end position="300"/>
    </location>
</feature>
<keyword evidence="4" id="KW-1185">Reference proteome</keyword>
<gene>
    <name evidence="3" type="ORF">CR152_24390</name>
</gene>
<feature type="signal peptide" evidence="2">
    <location>
        <begin position="1"/>
        <end position="24"/>
    </location>
</feature>
<evidence type="ECO:0000313" key="3">
    <source>
        <dbReference type="EMBL" id="ATQ77304.1"/>
    </source>
</evidence>
<organism evidence="3 4">
    <name type="scientific">Massilia violaceinigra</name>
    <dbReference type="NCBI Taxonomy" id="2045208"/>
    <lineage>
        <taxon>Bacteria</taxon>
        <taxon>Pseudomonadati</taxon>
        <taxon>Pseudomonadota</taxon>
        <taxon>Betaproteobacteria</taxon>
        <taxon>Burkholderiales</taxon>
        <taxon>Oxalobacteraceae</taxon>
        <taxon>Telluria group</taxon>
        <taxon>Massilia</taxon>
    </lineage>
</organism>
<reference evidence="3" key="1">
    <citation type="submission" date="2017-10" db="EMBL/GenBank/DDBJ databases">
        <title>Massilia psychrophilum sp. nov., a novel purple-pigmented bacterium isolated from Tianshan glacier, Xinjiang Municipality, China.</title>
        <authorList>
            <person name="Wang H."/>
        </authorList>
    </citation>
    <scope>NUCLEOTIDE SEQUENCE [LARGE SCALE GENOMIC DNA]</scope>
    <source>
        <strain evidence="3">B2</strain>
    </source>
</reference>
<dbReference type="KEGG" id="mass:CR152_24390"/>